<reference evidence="2" key="1">
    <citation type="journal article" date="2011" name="Proc. Natl. Acad. Sci. U.S.A.">
        <title>Obligate biotrophy features unraveled by the genomic analysis of rust fungi.</title>
        <authorList>
            <person name="Duplessis S."/>
            <person name="Cuomo C.A."/>
            <person name="Lin Y.-C."/>
            <person name="Aerts A."/>
            <person name="Tisserant E."/>
            <person name="Veneault-Fourrey C."/>
            <person name="Joly D.L."/>
            <person name="Hacquard S."/>
            <person name="Amselem J."/>
            <person name="Cantarel B.L."/>
            <person name="Chiu R."/>
            <person name="Coutinho P.M."/>
            <person name="Feau N."/>
            <person name="Field M."/>
            <person name="Frey P."/>
            <person name="Gelhaye E."/>
            <person name="Goldberg J."/>
            <person name="Grabherr M.G."/>
            <person name="Kodira C.D."/>
            <person name="Kohler A."/>
            <person name="Kuees U."/>
            <person name="Lindquist E.A."/>
            <person name="Lucas S.M."/>
            <person name="Mago R."/>
            <person name="Mauceli E."/>
            <person name="Morin E."/>
            <person name="Murat C."/>
            <person name="Pangilinan J.L."/>
            <person name="Park R."/>
            <person name="Pearson M."/>
            <person name="Quesneville H."/>
            <person name="Rouhier N."/>
            <person name="Sakthikumar S."/>
            <person name="Salamov A.A."/>
            <person name="Schmutz J."/>
            <person name="Selles B."/>
            <person name="Shapiro H."/>
            <person name="Tanguay P."/>
            <person name="Tuskan G.A."/>
            <person name="Henrissat B."/>
            <person name="Van de Peer Y."/>
            <person name="Rouze P."/>
            <person name="Ellis J.G."/>
            <person name="Dodds P.N."/>
            <person name="Schein J.E."/>
            <person name="Zhong S."/>
            <person name="Hamelin R.C."/>
            <person name="Grigoriev I.V."/>
            <person name="Szabo L.J."/>
            <person name="Martin F."/>
        </authorList>
    </citation>
    <scope>NUCLEOTIDE SEQUENCE [LARGE SCALE GENOMIC DNA]</scope>
    <source>
        <strain evidence="2">98AG31 / pathotype 3-4-7</strain>
    </source>
</reference>
<dbReference type="KEGG" id="mlr:MELLADRAFT_102093"/>
<accession>F4R5Z3</accession>
<dbReference type="EMBL" id="GL883091">
    <property type="protein sequence ID" value="EGG12125.1"/>
    <property type="molecule type" value="Genomic_DNA"/>
</dbReference>
<dbReference type="InParanoid" id="F4R5Z3"/>
<evidence type="ECO:0000313" key="2">
    <source>
        <dbReference type="Proteomes" id="UP000001072"/>
    </source>
</evidence>
<dbReference type="AlphaFoldDB" id="F4R5Z3"/>
<dbReference type="VEuPathDB" id="FungiDB:MELLADRAFT_102093"/>
<dbReference type="HOGENOM" id="CLU_1094498_0_0_1"/>
<dbReference type="Proteomes" id="UP000001072">
    <property type="component" value="Unassembled WGS sequence"/>
</dbReference>
<name>F4R5Z3_MELLP</name>
<gene>
    <name evidence="1" type="ORF">MELLADRAFT_102093</name>
</gene>
<protein>
    <submittedName>
        <fullName evidence="1">Uncharacterized protein</fullName>
    </submittedName>
</protein>
<sequence length="254" mass="29051">MIFVVCNKPTNLHKIKATMGTPRATNTNKIRVAVLAAMAADMWIHPVLISKMITRMSEPMESRTTRVVWMNPHTKGEGMVDRQVNLPRMTIKLCNCQSEYAGRSHQTQGCHDEYGRHNDGSYREAQHTAQYREVQQEHNGGNRSHYAEPMYQNPGMSYLVTINERAPVVAARVTLRAKVRRAAAYGIGRFNMDDSSCSRYDWYLMLAQYYHVTYLLRNAQMEPTVMTFLPDGKRKSCSLVSKHAMPSSPTMTWN</sequence>
<proteinExistence type="predicted"/>
<dbReference type="GeneID" id="18921565"/>
<evidence type="ECO:0000313" key="1">
    <source>
        <dbReference type="EMBL" id="EGG12125.1"/>
    </source>
</evidence>
<dbReference type="RefSeq" id="XP_007404500.1">
    <property type="nucleotide sequence ID" value="XM_007404438.1"/>
</dbReference>
<keyword evidence="2" id="KW-1185">Reference proteome</keyword>
<organism evidence="2">
    <name type="scientific">Melampsora larici-populina (strain 98AG31 / pathotype 3-4-7)</name>
    <name type="common">Poplar leaf rust fungus</name>
    <dbReference type="NCBI Taxonomy" id="747676"/>
    <lineage>
        <taxon>Eukaryota</taxon>
        <taxon>Fungi</taxon>
        <taxon>Dikarya</taxon>
        <taxon>Basidiomycota</taxon>
        <taxon>Pucciniomycotina</taxon>
        <taxon>Pucciniomycetes</taxon>
        <taxon>Pucciniales</taxon>
        <taxon>Melampsoraceae</taxon>
        <taxon>Melampsora</taxon>
    </lineage>
</organism>